<feature type="transmembrane region" description="Helical" evidence="1">
    <location>
        <begin position="186"/>
        <end position="205"/>
    </location>
</feature>
<dbReference type="EMBL" id="QXED01000005">
    <property type="protein sequence ID" value="RIV21237.1"/>
    <property type="molecule type" value="Genomic_DNA"/>
</dbReference>
<protein>
    <submittedName>
        <fullName evidence="3">Acyltransferase</fullName>
    </submittedName>
</protein>
<dbReference type="OrthoDB" id="9796461at2"/>
<feature type="transmembrane region" description="Helical" evidence="1">
    <location>
        <begin position="267"/>
        <end position="285"/>
    </location>
</feature>
<keyword evidence="3" id="KW-0012">Acyltransferase</keyword>
<sequence>MPKRNTFTVASDPAGSAQALPDLSRLTHMPQLDALRTLAVMLVVVYHWFPTGEGINRLPNGTIGVMIFFVISGFLISRILLQNRNRILAGSAQLGDTYRNFFVRRALRIFPLYYLVITFVLIALPQASDIDEHPLYYYLYGYNILLHQTGNWSDLLSPFWTLGVEEQLYLIWPWVVFLTSRSSTRLAIIGLIVIGVVSRGIGYLRGDLDGVLMPASLDAFGLGALWAYVITEEPEQANTFLKRLSLAAGLALVGFICLLLLPGDDVLVVLFQRLLISVLSLYLVANASLGIRGPAGRVLDNGALQYVGRISYGIYVFHMLVPGYFVPFALRVAGRFGIHPTLGYWSHRLFSLAVLIAVASASWYAFEKPINGLKRYFSYNDK</sequence>
<proteinExistence type="predicted"/>
<feature type="transmembrane region" description="Helical" evidence="1">
    <location>
        <begin position="306"/>
        <end position="325"/>
    </location>
</feature>
<dbReference type="GO" id="GO:0016747">
    <property type="term" value="F:acyltransferase activity, transferring groups other than amino-acyl groups"/>
    <property type="evidence" value="ECO:0007669"/>
    <property type="project" value="InterPro"/>
</dbReference>
<feature type="transmembrane region" description="Helical" evidence="1">
    <location>
        <begin position="109"/>
        <end position="128"/>
    </location>
</feature>
<dbReference type="PANTHER" id="PTHR23028">
    <property type="entry name" value="ACETYLTRANSFERASE"/>
    <property type="match status" value="1"/>
</dbReference>
<keyword evidence="1" id="KW-0472">Membrane</keyword>
<dbReference type="InterPro" id="IPR050879">
    <property type="entry name" value="Acyltransferase_3"/>
</dbReference>
<evidence type="ECO:0000313" key="4">
    <source>
        <dbReference type="Proteomes" id="UP000283523"/>
    </source>
</evidence>
<dbReference type="AlphaFoldDB" id="A0A418M5N8"/>
<feature type="transmembrane region" description="Helical" evidence="1">
    <location>
        <begin position="61"/>
        <end position="81"/>
    </location>
</feature>
<dbReference type="RefSeq" id="WP_119669030.1">
    <property type="nucleotide sequence ID" value="NZ_QXED01000005.1"/>
</dbReference>
<feature type="transmembrane region" description="Helical" evidence="1">
    <location>
        <begin position="211"/>
        <end position="231"/>
    </location>
</feature>
<feature type="transmembrane region" description="Helical" evidence="1">
    <location>
        <begin position="243"/>
        <end position="261"/>
    </location>
</feature>
<dbReference type="GO" id="GO:0016020">
    <property type="term" value="C:membrane"/>
    <property type="evidence" value="ECO:0007669"/>
    <property type="project" value="TreeGrafter"/>
</dbReference>
<name>A0A418M5N8_9BACT</name>
<dbReference type="Proteomes" id="UP000283523">
    <property type="component" value="Unassembled WGS sequence"/>
</dbReference>
<feature type="transmembrane region" description="Helical" evidence="1">
    <location>
        <begin position="159"/>
        <end position="179"/>
    </location>
</feature>
<evidence type="ECO:0000313" key="3">
    <source>
        <dbReference type="EMBL" id="RIV21237.1"/>
    </source>
</evidence>
<evidence type="ECO:0000256" key="1">
    <source>
        <dbReference type="SAM" id="Phobius"/>
    </source>
</evidence>
<organism evidence="3 4">
    <name type="scientific">Fibrisoma montanum</name>
    <dbReference type="NCBI Taxonomy" id="2305895"/>
    <lineage>
        <taxon>Bacteria</taxon>
        <taxon>Pseudomonadati</taxon>
        <taxon>Bacteroidota</taxon>
        <taxon>Cytophagia</taxon>
        <taxon>Cytophagales</taxon>
        <taxon>Spirosomataceae</taxon>
        <taxon>Fibrisoma</taxon>
    </lineage>
</organism>
<dbReference type="PANTHER" id="PTHR23028:SF53">
    <property type="entry name" value="ACYL_TRANSF_3 DOMAIN-CONTAINING PROTEIN"/>
    <property type="match status" value="1"/>
</dbReference>
<feature type="transmembrane region" description="Helical" evidence="1">
    <location>
        <begin position="345"/>
        <end position="366"/>
    </location>
</feature>
<evidence type="ECO:0000259" key="2">
    <source>
        <dbReference type="Pfam" id="PF01757"/>
    </source>
</evidence>
<dbReference type="InterPro" id="IPR002656">
    <property type="entry name" value="Acyl_transf_3_dom"/>
</dbReference>
<gene>
    <name evidence="3" type="ORF">DYU11_17605</name>
</gene>
<keyword evidence="1" id="KW-0812">Transmembrane</keyword>
<dbReference type="GO" id="GO:0000271">
    <property type="term" value="P:polysaccharide biosynthetic process"/>
    <property type="evidence" value="ECO:0007669"/>
    <property type="project" value="TreeGrafter"/>
</dbReference>
<feature type="transmembrane region" description="Helical" evidence="1">
    <location>
        <begin position="33"/>
        <end position="49"/>
    </location>
</feature>
<accession>A0A418M5N8</accession>
<reference evidence="3 4" key="1">
    <citation type="submission" date="2018-08" db="EMBL/GenBank/DDBJ databases">
        <title>Fibrisoma montanum sp. nov., isolated from Danxia mountain soil.</title>
        <authorList>
            <person name="Huang Y."/>
        </authorList>
    </citation>
    <scope>NUCLEOTIDE SEQUENCE [LARGE SCALE GENOMIC DNA]</scope>
    <source>
        <strain evidence="3 4">HYT19</strain>
    </source>
</reference>
<keyword evidence="3" id="KW-0808">Transferase</keyword>
<comment type="caution">
    <text evidence="3">The sequence shown here is derived from an EMBL/GenBank/DDBJ whole genome shotgun (WGS) entry which is preliminary data.</text>
</comment>
<keyword evidence="1" id="KW-1133">Transmembrane helix</keyword>
<feature type="domain" description="Acyltransferase 3" evidence="2">
    <location>
        <begin position="31"/>
        <end position="360"/>
    </location>
</feature>
<keyword evidence="4" id="KW-1185">Reference proteome</keyword>
<dbReference type="Pfam" id="PF01757">
    <property type="entry name" value="Acyl_transf_3"/>
    <property type="match status" value="1"/>
</dbReference>